<accession>A0AAV4SCV9</accession>
<evidence type="ECO:0008006" key="3">
    <source>
        <dbReference type="Google" id="ProtNLM"/>
    </source>
</evidence>
<dbReference type="Proteomes" id="UP001054945">
    <property type="component" value="Unassembled WGS sequence"/>
</dbReference>
<gene>
    <name evidence="1" type="ORF">CEXT_359811</name>
</gene>
<sequence length="80" mass="8454">MNNAPLSCVGEGTLIKGITKICTHASCPKVTWVTACVHSGGNHAPGVIRTSEMKRKTDATIWGLKPYCKCSALVIIGVID</sequence>
<proteinExistence type="predicted"/>
<reference evidence="1 2" key="1">
    <citation type="submission" date="2021-06" db="EMBL/GenBank/DDBJ databases">
        <title>Caerostris extrusa draft genome.</title>
        <authorList>
            <person name="Kono N."/>
            <person name="Arakawa K."/>
        </authorList>
    </citation>
    <scope>NUCLEOTIDE SEQUENCE [LARGE SCALE GENOMIC DNA]</scope>
</reference>
<evidence type="ECO:0000313" key="2">
    <source>
        <dbReference type="Proteomes" id="UP001054945"/>
    </source>
</evidence>
<dbReference type="AlphaFoldDB" id="A0AAV4SCV9"/>
<organism evidence="1 2">
    <name type="scientific">Caerostris extrusa</name>
    <name type="common">Bark spider</name>
    <name type="synonym">Caerostris bankana</name>
    <dbReference type="NCBI Taxonomy" id="172846"/>
    <lineage>
        <taxon>Eukaryota</taxon>
        <taxon>Metazoa</taxon>
        <taxon>Ecdysozoa</taxon>
        <taxon>Arthropoda</taxon>
        <taxon>Chelicerata</taxon>
        <taxon>Arachnida</taxon>
        <taxon>Araneae</taxon>
        <taxon>Araneomorphae</taxon>
        <taxon>Entelegynae</taxon>
        <taxon>Araneoidea</taxon>
        <taxon>Araneidae</taxon>
        <taxon>Caerostris</taxon>
    </lineage>
</organism>
<evidence type="ECO:0000313" key="1">
    <source>
        <dbReference type="EMBL" id="GIY31139.1"/>
    </source>
</evidence>
<comment type="caution">
    <text evidence="1">The sequence shown here is derived from an EMBL/GenBank/DDBJ whole genome shotgun (WGS) entry which is preliminary data.</text>
</comment>
<keyword evidence="2" id="KW-1185">Reference proteome</keyword>
<protein>
    <recommendedName>
        <fullName evidence="3">PAAR domain-containing protein</fullName>
    </recommendedName>
</protein>
<name>A0AAV4SCV9_CAEEX</name>
<dbReference type="EMBL" id="BPLR01009332">
    <property type="protein sequence ID" value="GIY31139.1"/>
    <property type="molecule type" value="Genomic_DNA"/>
</dbReference>